<keyword evidence="3" id="KW-1185">Reference proteome</keyword>
<dbReference type="InterPro" id="IPR058238">
    <property type="entry name" value="Lant_leader_dom"/>
</dbReference>
<protein>
    <recommendedName>
        <fullName evidence="4">Natural product</fullName>
    </recommendedName>
</protein>
<proteinExistence type="predicted"/>
<dbReference type="NCBIfam" id="NF038153">
    <property type="entry name" value="lant_leader_L1a"/>
    <property type="match status" value="1"/>
</dbReference>
<accession>A0A1H7MTL0</accession>
<dbReference type="EMBL" id="FOAB01000003">
    <property type="protein sequence ID" value="SEL14389.1"/>
    <property type="molecule type" value="Genomic_DNA"/>
</dbReference>
<name>A0A1H7MTL0_AQUAM</name>
<gene>
    <name evidence="2" type="ORF">SAMN04487910_1845</name>
</gene>
<evidence type="ECO:0000313" key="3">
    <source>
        <dbReference type="Proteomes" id="UP000198521"/>
    </source>
</evidence>
<dbReference type="STRING" id="1038014.SAMN04487910_1845"/>
<reference evidence="2 3" key="1">
    <citation type="submission" date="2016-10" db="EMBL/GenBank/DDBJ databases">
        <authorList>
            <person name="de Groot N.N."/>
        </authorList>
    </citation>
    <scope>NUCLEOTIDE SEQUENCE [LARGE SCALE GENOMIC DNA]</scope>
    <source>
        <strain evidence="2 3">DSM 25232</strain>
    </source>
</reference>
<dbReference type="Proteomes" id="UP000198521">
    <property type="component" value="Unassembled WGS sequence"/>
</dbReference>
<evidence type="ECO:0000313" key="2">
    <source>
        <dbReference type="EMBL" id="SEL14389.1"/>
    </source>
</evidence>
<dbReference type="RefSeq" id="WP_091407692.1">
    <property type="nucleotide sequence ID" value="NZ_FOAB01000003.1"/>
</dbReference>
<dbReference type="AlphaFoldDB" id="A0A1H7MTL0"/>
<evidence type="ECO:0000256" key="1">
    <source>
        <dbReference type="SAM" id="MobiDB-lite"/>
    </source>
</evidence>
<sequence length="61" mass="6393">MKIKNKKKLVLKKTVVSNLDRTSMQRINGGGTLTTLTNNPTTGISMQGTGNNTATNTAGTA</sequence>
<feature type="compositionally biased region" description="Low complexity" evidence="1">
    <location>
        <begin position="33"/>
        <end position="61"/>
    </location>
</feature>
<evidence type="ECO:0008006" key="4">
    <source>
        <dbReference type="Google" id="ProtNLM"/>
    </source>
</evidence>
<organism evidence="2 3">
    <name type="scientific">Aquimarina amphilecti</name>
    <dbReference type="NCBI Taxonomy" id="1038014"/>
    <lineage>
        <taxon>Bacteria</taxon>
        <taxon>Pseudomonadati</taxon>
        <taxon>Bacteroidota</taxon>
        <taxon>Flavobacteriia</taxon>
        <taxon>Flavobacteriales</taxon>
        <taxon>Flavobacteriaceae</taxon>
        <taxon>Aquimarina</taxon>
    </lineage>
</organism>
<feature type="region of interest" description="Disordered" evidence="1">
    <location>
        <begin position="26"/>
        <end position="61"/>
    </location>
</feature>